<accession>A0A0E9UFY6</accession>
<proteinExistence type="predicted"/>
<evidence type="ECO:0000313" key="1">
    <source>
        <dbReference type="EMBL" id="JAH64721.1"/>
    </source>
</evidence>
<sequence>MQLVFSLAVWAPLPFVSKRHVNS</sequence>
<dbReference type="AlphaFoldDB" id="A0A0E9UFY6"/>
<reference evidence="1" key="2">
    <citation type="journal article" date="2015" name="Fish Shellfish Immunol.">
        <title>Early steps in the European eel (Anguilla anguilla)-Vibrio vulnificus interaction in the gills: Role of the RtxA13 toxin.</title>
        <authorList>
            <person name="Callol A."/>
            <person name="Pajuelo D."/>
            <person name="Ebbesson L."/>
            <person name="Teles M."/>
            <person name="MacKenzie S."/>
            <person name="Amaro C."/>
        </authorList>
    </citation>
    <scope>NUCLEOTIDE SEQUENCE</scope>
</reference>
<organism evidence="1">
    <name type="scientific">Anguilla anguilla</name>
    <name type="common">European freshwater eel</name>
    <name type="synonym">Muraena anguilla</name>
    <dbReference type="NCBI Taxonomy" id="7936"/>
    <lineage>
        <taxon>Eukaryota</taxon>
        <taxon>Metazoa</taxon>
        <taxon>Chordata</taxon>
        <taxon>Craniata</taxon>
        <taxon>Vertebrata</taxon>
        <taxon>Euteleostomi</taxon>
        <taxon>Actinopterygii</taxon>
        <taxon>Neopterygii</taxon>
        <taxon>Teleostei</taxon>
        <taxon>Anguilliformes</taxon>
        <taxon>Anguillidae</taxon>
        <taxon>Anguilla</taxon>
    </lineage>
</organism>
<name>A0A0E9UFY6_ANGAN</name>
<protein>
    <submittedName>
        <fullName evidence="1">Uncharacterized protein</fullName>
    </submittedName>
</protein>
<dbReference type="EMBL" id="GBXM01043856">
    <property type="protein sequence ID" value="JAH64721.1"/>
    <property type="molecule type" value="Transcribed_RNA"/>
</dbReference>
<reference evidence="1" key="1">
    <citation type="submission" date="2014-11" db="EMBL/GenBank/DDBJ databases">
        <authorList>
            <person name="Amaro Gonzalez C."/>
        </authorList>
    </citation>
    <scope>NUCLEOTIDE SEQUENCE</scope>
</reference>